<evidence type="ECO:0000313" key="4">
    <source>
        <dbReference type="EMBL" id="MBR7839192.1"/>
    </source>
</evidence>
<dbReference type="CDD" id="cd07989">
    <property type="entry name" value="LPLAT_AGPAT-like"/>
    <property type="match status" value="1"/>
</dbReference>
<comment type="caution">
    <text evidence="4">The sequence shown here is derived from an EMBL/GenBank/DDBJ whole genome shotgun (WGS) entry which is preliminary data.</text>
</comment>
<dbReference type="Proteomes" id="UP000675781">
    <property type="component" value="Unassembled WGS sequence"/>
</dbReference>
<proteinExistence type="predicted"/>
<dbReference type="PANTHER" id="PTHR10434:SF66">
    <property type="entry name" value="PHOSPHOLIPID_GLYCEROL ACYLTRANSFERASE DOMAIN-CONTAINING PROTEIN"/>
    <property type="match status" value="1"/>
</dbReference>
<sequence length="473" mass="50311">MSEADTRVAAILRGPNGPHVAAFFDYDGTLIDGFSATSFLRGAIPLPRLARAALGRGPLPLARLLAAHLLGEPADRDIRFAHEAARRAGAGMSEDELAAVAARVFTERIAARLRPQLWALVQAHRRAGHRVAVVTAATRWQVEPLAASLGVDDVLCSPSAAEPLRGEAKAVAVLDYALRHEIDLAASHAYADSGDDVPFLEVCGRPCAVAPRPALARAAAERGWPILRPDPKPGTGPVAAARTLAAWSGTAAGVGTALGLAAAGLDRREAAEFGMALASRACLELAGVRVSVQGAEHLRTRPALYLFNHQSWLDVAVMARLLRRDYTGFAKHELARLPGLGDFGRMFEVVFIDRGATAEASDFLRPVLDLLARGVSVAVAPEGTRSPTPMPGPFHKGAFLAARKARVPLVPVVIRNSGRLMPRGGKTVHAGRIDVVLHPPIDPAAWPLGQFTRHIEELRDLYLSTLTTGEGCR</sequence>
<organism evidence="4 5">
    <name type="scientific">Actinospica durhamensis</name>
    <dbReference type="NCBI Taxonomy" id="1508375"/>
    <lineage>
        <taxon>Bacteria</taxon>
        <taxon>Bacillati</taxon>
        <taxon>Actinomycetota</taxon>
        <taxon>Actinomycetes</taxon>
        <taxon>Catenulisporales</taxon>
        <taxon>Actinospicaceae</taxon>
        <taxon>Actinospica</taxon>
    </lineage>
</organism>
<accession>A0A941EW03</accession>
<keyword evidence="5" id="KW-1185">Reference proteome</keyword>
<keyword evidence="2" id="KW-0012">Acyltransferase</keyword>
<dbReference type="EMBL" id="JAGSOG010000393">
    <property type="protein sequence ID" value="MBR7839192.1"/>
    <property type="molecule type" value="Genomic_DNA"/>
</dbReference>
<evidence type="ECO:0000313" key="5">
    <source>
        <dbReference type="Proteomes" id="UP000675781"/>
    </source>
</evidence>
<keyword evidence="4" id="KW-0378">Hydrolase</keyword>
<protein>
    <submittedName>
        <fullName evidence="4">HAD-IB family hydrolase</fullName>
    </submittedName>
</protein>
<dbReference type="RefSeq" id="WP_212533633.1">
    <property type="nucleotide sequence ID" value="NZ_JAGSOG010000393.1"/>
</dbReference>
<dbReference type="GO" id="GO:0016787">
    <property type="term" value="F:hydrolase activity"/>
    <property type="evidence" value="ECO:0007669"/>
    <property type="project" value="UniProtKB-KW"/>
</dbReference>
<evidence type="ECO:0000256" key="2">
    <source>
        <dbReference type="ARBA" id="ARBA00023315"/>
    </source>
</evidence>
<dbReference type="InterPro" id="IPR002123">
    <property type="entry name" value="Plipid/glycerol_acylTrfase"/>
</dbReference>
<feature type="domain" description="Phospholipid/glycerol acyltransferase" evidence="3">
    <location>
        <begin position="303"/>
        <end position="417"/>
    </location>
</feature>
<evidence type="ECO:0000256" key="1">
    <source>
        <dbReference type="ARBA" id="ARBA00022679"/>
    </source>
</evidence>
<evidence type="ECO:0000259" key="3">
    <source>
        <dbReference type="SMART" id="SM00563"/>
    </source>
</evidence>
<dbReference type="Pfam" id="PF12710">
    <property type="entry name" value="HAD"/>
    <property type="match status" value="1"/>
</dbReference>
<dbReference type="NCBIfam" id="TIGR01490">
    <property type="entry name" value="HAD-SF-IB-hyp1"/>
    <property type="match status" value="1"/>
</dbReference>
<name>A0A941EW03_9ACTN</name>
<dbReference type="InterPro" id="IPR023214">
    <property type="entry name" value="HAD_sf"/>
</dbReference>
<dbReference type="SUPFAM" id="SSF56784">
    <property type="entry name" value="HAD-like"/>
    <property type="match status" value="1"/>
</dbReference>
<dbReference type="PANTHER" id="PTHR10434">
    <property type="entry name" value="1-ACYL-SN-GLYCEROL-3-PHOSPHATE ACYLTRANSFERASE"/>
    <property type="match status" value="1"/>
</dbReference>
<dbReference type="Gene3D" id="1.20.1440.100">
    <property type="entry name" value="SG protein - dephosphorylation function"/>
    <property type="match status" value="1"/>
</dbReference>
<dbReference type="InterPro" id="IPR036412">
    <property type="entry name" value="HAD-like_sf"/>
</dbReference>
<dbReference type="AlphaFoldDB" id="A0A941EW03"/>
<dbReference type="SUPFAM" id="SSF69593">
    <property type="entry name" value="Glycerol-3-phosphate (1)-acyltransferase"/>
    <property type="match status" value="1"/>
</dbReference>
<keyword evidence="1" id="KW-0808">Transferase</keyword>
<gene>
    <name evidence="4" type="ORF">KDL01_38375</name>
</gene>
<dbReference type="GO" id="GO:0006654">
    <property type="term" value="P:phosphatidic acid biosynthetic process"/>
    <property type="evidence" value="ECO:0007669"/>
    <property type="project" value="TreeGrafter"/>
</dbReference>
<dbReference type="InterPro" id="IPR006385">
    <property type="entry name" value="HAD_hydro_SerB1"/>
</dbReference>
<reference evidence="4" key="1">
    <citation type="submission" date="2021-04" db="EMBL/GenBank/DDBJ databases">
        <title>Genome based classification of Actinospica acidithermotolerans sp. nov., an actinobacterium isolated from an Indonesian hot spring.</title>
        <authorList>
            <person name="Kusuma A.B."/>
            <person name="Putra K.E."/>
            <person name="Nafisah S."/>
            <person name="Loh J."/>
            <person name="Nouioui I."/>
            <person name="Goodfellow M."/>
        </authorList>
    </citation>
    <scope>NUCLEOTIDE SEQUENCE</scope>
    <source>
        <strain evidence="4">CSCA 57</strain>
    </source>
</reference>
<dbReference type="SMART" id="SM00563">
    <property type="entry name" value="PlsC"/>
    <property type="match status" value="1"/>
</dbReference>
<dbReference type="Pfam" id="PF01553">
    <property type="entry name" value="Acyltransferase"/>
    <property type="match status" value="1"/>
</dbReference>
<dbReference type="Gene3D" id="3.40.50.1000">
    <property type="entry name" value="HAD superfamily/HAD-like"/>
    <property type="match status" value="1"/>
</dbReference>
<dbReference type="GO" id="GO:0003841">
    <property type="term" value="F:1-acylglycerol-3-phosphate O-acyltransferase activity"/>
    <property type="evidence" value="ECO:0007669"/>
    <property type="project" value="TreeGrafter"/>
</dbReference>